<organism evidence="2 3">
    <name type="scientific">Paenibacillus harenae</name>
    <dbReference type="NCBI Taxonomy" id="306543"/>
    <lineage>
        <taxon>Bacteria</taxon>
        <taxon>Bacillati</taxon>
        <taxon>Bacillota</taxon>
        <taxon>Bacilli</taxon>
        <taxon>Bacillales</taxon>
        <taxon>Paenibacillaceae</taxon>
        <taxon>Paenibacillus</taxon>
    </lineage>
</organism>
<evidence type="ECO:0000313" key="2">
    <source>
        <dbReference type="EMBL" id="MDQ0115865.1"/>
    </source>
</evidence>
<protein>
    <recommendedName>
        <fullName evidence="4">EXPERA domain-containing protein</fullName>
    </recommendedName>
</protein>
<comment type="caution">
    <text evidence="2">The sequence shown here is derived from an EMBL/GenBank/DDBJ whole genome shotgun (WGS) entry which is preliminary data.</text>
</comment>
<evidence type="ECO:0000256" key="1">
    <source>
        <dbReference type="SAM" id="Phobius"/>
    </source>
</evidence>
<keyword evidence="1" id="KW-1133">Transmembrane helix</keyword>
<sequence>MGEDLSANGFQGRVDPVMETVVYDHQFNGNEWFVIGLMSLGFAAYWLLPRTFSPLQTIFNMLIGVTFGLIFDHTIFIPPFDLYDIGDKSSYEVFDLFSYLMYAPYGYFFIYGVERFRIYGMSTIGYIILWTGLAILLEWLGVKVGLFHYNNGYKLLYSIPIYLVLQSIHLSMYRTVFSRQRWQRPRTKRAIPTK</sequence>
<evidence type="ECO:0000313" key="3">
    <source>
        <dbReference type="Proteomes" id="UP001229346"/>
    </source>
</evidence>
<feature type="transmembrane region" description="Helical" evidence="1">
    <location>
        <begin position="57"/>
        <end position="76"/>
    </location>
</feature>
<feature type="transmembrane region" description="Helical" evidence="1">
    <location>
        <begin position="96"/>
        <end position="113"/>
    </location>
</feature>
<feature type="transmembrane region" description="Helical" evidence="1">
    <location>
        <begin position="125"/>
        <end position="149"/>
    </location>
</feature>
<keyword evidence="1" id="KW-0812">Transmembrane</keyword>
<accession>A0ABT9U888</accession>
<reference evidence="2 3" key="1">
    <citation type="submission" date="2023-07" db="EMBL/GenBank/DDBJ databases">
        <title>Sorghum-associated microbial communities from plants grown in Nebraska, USA.</title>
        <authorList>
            <person name="Schachtman D."/>
        </authorList>
    </citation>
    <scope>NUCLEOTIDE SEQUENCE [LARGE SCALE GENOMIC DNA]</scope>
    <source>
        <strain evidence="2 3">CC482</strain>
    </source>
</reference>
<proteinExistence type="predicted"/>
<feature type="transmembrane region" description="Helical" evidence="1">
    <location>
        <begin position="32"/>
        <end position="48"/>
    </location>
</feature>
<gene>
    <name evidence="2" type="ORF">J2T15_005333</name>
</gene>
<keyword evidence="1" id="KW-0472">Membrane</keyword>
<feature type="transmembrane region" description="Helical" evidence="1">
    <location>
        <begin position="155"/>
        <end position="176"/>
    </location>
</feature>
<dbReference type="Proteomes" id="UP001229346">
    <property type="component" value="Unassembled WGS sequence"/>
</dbReference>
<dbReference type="EMBL" id="JAUSSU010000013">
    <property type="protein sequence ID" value="MDQ0115865.1"/>
    <property type="molecule type" value="Genomic_DNA"/>
</dbReference>
<keyword evidence="3" id="KW-1185">Reference proteome</keyword>
<name>A0ABT9U888_PAEHA</name>
<evidence type="ECO:0008006" key="4">
    <source>
        <dbReference type="Google" id="ProtNLM"/>
    </source>
</evidence>